<dbReference type="SUPFAM" id="SSF55729">
    <property type="entry name" value="Acyl-CoA N-acyltransferases (Nat)"/>
    <property type="match status" value="1"/>
</dbReference>
<dbReference type="PANTHER" id="PTHR43328">
    <property type="entry name" value="ACETYLTRANSFERASE-RELATED"/>
    <property type="match status" value="1"/>
</dbReference>
<dbReference type="GO" id="GO:0016747">
    <property type="term" value="F:acyltransferase activity, transferring groups other than amino-acyl groups"/>
    <property type="evidence" value="ECO:0007669"/>
    <property type="project" value="InterPro"/>
</dbReference>
<reference evidence="2 3" key="1">
    <citation type="submission" date="2019-01" db="EMBL/GenBank/DDBJ databases">
        <authorList>
            <person name="Li J."/>
        </authorList>
    </citation>
    <scope>NUCLEOTIDE SEQUENCE [LARGE SCALE GENOMIC DNA]</scope>
    <source>
        <strain evidence="2 3">CGMCC 4.7180</strain>
    </source>
</reference>
<organism evidence="2 3">
    <name type="scientific">Agromyces binzhouensis</name>
    <dbReference type="NCBI Taxonomy" id="1817495"/>
    <lineage>
        <taxon>Bacteria</taxon>
        <taxon>Bacillati</taxon>
        <taxon>Actinomycetota</taxon>
        <taxon>Actinomycetes</taxon>
        <taxon>Micrococcales</taxon>
        <taxon>Microbacteriaceae</taxon>
        <taxon>Agromyces</taxon>
    </lineage>
</organism>
<evidence type="ECO:0000313" key="3">
    <source>
        <dbReference type="Proteomes" id="UP000292881"/>
    </source>
</evidence>
<dbReference type="InterPro" id="IPR016181">
    <property type="entry name" value="Acyl_CoA_acyltransferase"/>
</dbReference>
<dbReference type="PANTHER" id="PTHR43328:SF1">
    <property type="entry name" value="N-ACETYLTRANSFERASE DOMAIN-CONTAINING PROTEIN"/>
    <property type="match status" value="1"/>
</dbReference>
<sequence length="157" mass="17662">MVEPHVVTLRATRAGDLDELFRIRLDPEANRMAAFTAADPSDRAAFDAHWAKLFAREDVDARTVRIVGSVARWIDDETRAPEITYWIDRDEWGRGIATRAMRLFLDTQPRPVRARAAADNAASIAVLDKLGFVEVGRDRAYADARGAEIDEVVLELR</sequence>
<accession>A0A4Q2JDC2</accession>
<dbReference type="InterPro" id="IPR000182">
    <property type="entry name" value="GNAT_dom"/>
</dbReference>
<gene>
    <name evidence="2" type="ORF">ESO86_14720</name>
</gene>
<dbReference type="AlphaFoldDB" id="A0A4Q2JDC2"/>
<keyword evidence="3" id="KW-1185">Reference proteome</keyword>
<evidence type="ECO:0000313" key="2">
    <source>
        <dbReference type="EMBL" id="RXZ44349.1"/>
    </source>
</evidence>
<dbReference type="Pfam" id="PF13302">
    <property type="entry name" value="Acetyltransf_3"/>
    <property type="match status" value="1"/>
</dbReference>
<comment type="caution">
    <text evidence="2">The sequence shown here is derived from an EMBL/GenBank/DDBJ whole genome shotgun (WGS) entry which is preliminary data.</text>
</comment>
<keyword evidence="2" id="KW-0808">Transferase</keyword>
<dbReference type="OrthoDB" id="9801656at2"/>
<dbReference type="Gene3D" id="3.40.630.30">
    <property type="match status" value="1"/>
</dbReference>
<name>A0A4Q2JDC2_9MICO</name>
<evidence type="ECO:0000259" key="1">
    <source>
        <dbReference type="PROSITE" id="PS51186"/>
    </source>
</evidence>
<proteinExistence type="predicted"/>
<feature type="domain" description="N-acetyltransferase" evidence="1">
    <location>
        <begin position="7"/>
        <end position="157"/>
    </location>
</feature>
<protein>
    <submittedName>
        <fullName evidence="2">N-acetyltransferase</fullName>
    </submittedName>
</protein>
<dbReference type="Proteomes" id="UP000292881">
    <property type="component" value="Unassembled WGS sequence"/>
</dbReference>
<dbReference type="PROSITE" id="PS51186">
    <property type="entry name" value="GNAT"/>
    <property type="match status" value="1"/>
</dbReference>
<dbReference type="EMBL" id="SDPL01000394">
    <property type="protein sequence ID" value="RXZ44349.1"/>
    <property type="molecule type" value="Genomic_DNA"/>
</dbReference>